<dbReference type="PROSITE" id="PS52002">
    <property type="entry name" value="SM"/>
    <property type="match status" value="1"/>
</dbReference>
<evidence type="ECO:0000313" key="2">
    <source>
        <dbReference type="EMBL" id="SCW02654.1"/>
    </source>
</evidence>
<sequence length="88" mass="9814">MDLLKLHDFIGARVFVTVAGNRLLSGTLVASDCELNLLLDNVEETTSETRRRLGLVSVPENTIESIKLHESALNSILKRKQTLLRDIV</sequence>
<reference evidence="3" key="1">
    <citation type="submission" date="2016-03" db="EMBL/GenBank/DDBJ databases">
        <authorList>
            <person name="Devillers H."/>
        </authorList>
    </citation>
    <scope>NUCLEOTIDE SEQUENCE [LARGE SCALE GENOMIC DNA]</scope>
</reference>
<dbReference type="EMBL" id="LT598490">
    <property type="protein sequence ID" value="SCW02654.1"/>
    <property type="molecule type" value="Genomic_DNA"/>
</dbReference>
<evidence type="ECO:0000313" key="3">
    <source>
        <dbReference type="Proteomes" id="UP000190831"/>
    </source>
</evidence>
<accession>A0A1G4MFE8</accession>
<dbReference type="AlphaFoldDB" id="A0A1G4MFE8"/>
<keyword evidence="3" id="KW-1185">Reference proteome</keyword>
<dbReference type="OrthoDB" id="368909at2759"/>
<dbReference type="Proteomes" id="UP000190831">
    <property type="component" value="Chromosome F"/>
</dbReference>
<dbReference type="InterPro" id="IPR001163">
    <property type="entry name" value="Sm_dom_euk/arc"/>
</dbReference>
<dbReference type="InterPro" id="IPR047575">
    <property type="entry name" value="Sm"/>
</dbReference>
<organism evidence="2 3">
    <name type="scientific">Lachancea fermentati</name>
    <name type="common">Zygosaccharomyces fermentati</name>
    <dbReference type="NCBI Taxonomy" id="4955"/>
    <lineage>
        <taxon>Eukaryota</taxon>
        <taxon>Fungi</taxon>
        <taxon>Dikarya</taxon>
        <taxon>Ascomycota</taxon>
        <taxon>Saccharomycotina</taxon>
        <taxon>Saccharomycetes</taxon>
        <taxon>Saccharomycetales</taxon>
        <taxon>Saccharomycetaceae</taxon>
        <taxon>Lachancea</taxon>
    </lineage>
</organism>
<dbReference type="Gene3D" id="2.30.30.100">
    <property type="match status" value="1"/>
</dbReference>
<dbReference type="SMART" id="SM00651">
    <property type="entry name" value="Sm"/>
    <property type="match status" value="1"/>
</dbReference>
<name>A0A1G4MFE8_LACFM</name>
<dbReference type="Pfam" id="PF01423">
    <property type="entry name" value="LSM"/>
    <property type="match status" value="1"/>
</dbReference>
<dbReference type="STRING" id="4955.A0A1G4MFE8"/>
<gene>
    <name evidence="2" type="ORF">LAFE_0F11386G</name>
</gene>
<feature type="domain" description="Sm" evidence="1">
    <location>
        <begin position="1"/>
        <end position="72"/>
    </location>
</feature>
<protein>
    <submittedName>
        <fullName evidence="2">LAFE_0F11386g1_1</fullName>
    </submittedName>
</protein>
<dbReference type="InterPro" id="IPR010920">
    <property type="entry name" value="LSM_dom_sf"/>
</dbReference>
<dbReference type="GO" id="GO:0032991">
    <property type="term" value="C:protein-containing complex"/>
    <property type="evidence" value="ECO:0007669"/>
    <property type="project" value="UniProtKB-ARBA"/>
</dbReference>
<dbReference type="SUPFAM" id="SSF50182">
    <property type="entry name" value="Sm-like ribonucleoproteins"/>
    <property type="match status" value="1"/>
</dbReference>
<evidence type="ECO:0000259" key="1">
    <source>
        <dbReference type="PROSITE" id="PS52002"/>
    </source>
</evidence>
<dbReference type="GO" id="GO:0003723">
    <property type="term" value="F:RNA binding"/>
    <property type="evidence" value="ECO:0007669"/>
    <property type="project" value="InterPro"/>
</dbReference>
<dbReference type="OMA" id="ALDCHAN"/>
<proteinExistence type="predicted"/>